<name>A0AB33IN28_9BACT</name>
<sequence>MEKYEGGDGINITFTVNKLEQIPFETSNIAARAVADVSKVCSRISLAIFDKENKITSLDQVSSDADFGTLKVKVPKGKYTVVIVAHNGEGKATLSSPTKVTFYKNKVTDTFYYTASINIGEQPTNYNAELKRAVAMFRLRISDVQIPQNVKQFEFYYTGGSNTLNCINGFGNVNSKQREYRDIPTKSADGYYIFDVYTFPHADGKELKMKVDAIDASENSVEGIEFPLVPVTKNKVTQYTGQFFNGIHADAPTGINLSIDDKWNPDYYDVTF</sequence>
<gene>
    <name evidence="1" type="ORF">GTC17253_07750</name>
</gene>
<dbReference type="EMBL" id="AP035785">
    <property type="protein sequence ID" value="BFO70809.1"/>
    <property type="molecule type" value="Genomic_DNA"/>
</dbReference>
<protein>
    <recommendedName>
        <fullName evidence="2">FimB/Mfa2 family fimbrial subunit</fullName>
    </recommendedName>
</protein>
<accession>A0AB33IN28</accession>
<proteinExistence type="predicted"/>
<evidence type="ECO:0008006" key="2">
    <source>
        <dbReference type="Google" id="ProtNLM"/>
    </source>
</evidence>
<reference evidence="1" key="1">
    <citation type="submission" date="2024-07" db="EMBL/GenBank/DDBJ databases">
        <title>Complete genome sequence of Prevotella sp. YM-2024 GTC17253.</title>
        <authorList>
            <person name="Hayashi M."/>
            <person name="Muto Y."/>
            <person name="Tanaka K."/>
            <person name="Niwa H."/>
        </authorList>
    </citation>
    <scope>NUCLEOTIDE SEQUENCE</scope>
    <source>
        <strain evidence="1">GTC17253</strain>
    </source>
</reference>
<dbReference type="AlphaFoldDB" id="A0AB33IN28"/>
<organism evidence="1">
    <name type="scientific">Prevotella sp. GTC17253</name>
    <dbReference type="NCBI Taxonomy" id="3236793"/>
    <lineage>
        <taxon>Bacteria</taxon>
        <taxon>Pseudomonadati</taxon>
        <taxon>Bacteroidota</taxon>
        <taxon>Bacteroidia</taxon>
        <taxon>Bacteroidales</taxon>
        <taxon>Prevotellaceae</taxon>
        <taxon>Prevotella</taxon>
    </lineage>
</organism>
<evidence type="ECO:0000313" key="1">
    <source>
        <dbReference type="EMBL" id="BFO70809.1"/>
    </source>
</evidence>